<dbReference type="EMBL" id="JAGKQM010000019">
    <property type="protein sequence ID" value="KAH0858592.1"/>
    <property type="molecule type" value="Genomic_DNA"/>
</dbReference>
<gene>
    <name evidence="1" type="ORF">HID58_086853</name>
</gene>
<protein>
    <submittedName>
        <fullName evidence="1">Uncharacterized protein</fullName>
    </submittedName>
</protein>
<comment type="caution">
    <text evidence="1">The sequence shown here is derived from an EMBL/GenBank/DDBJ whole genome shotgun (WGS) entry which is preliminary data.</text>
</comment>
<accession>A0ABQ7XRQ7</accession>
<organism evidence="1 2">
    <name type="scientific">Brassica napus</name>
    <name type="common">Rape</name>
    <dbReference type="NCBI Taxonomy" id="3708"/>
    <lineage>
        <taxon>Eukaryota</taxon>
        <taxon>Viridiplantae</taxon>
        <taxon>Streptophyta</taxon>
        <taxon>Embryophyta</taxon>
        <taxon>Tracheophyta</taxon>
        <taxon>Spermatophyta</taxon>
        <taxon>Magnoliopsida</taxon>
        <taxon>eudicotyledons</taxon>
        <taxon>Gunneridae</taxon>
        <taxon>Pentapetalae</taxon>
        <taxon>rosids</taxon>
        <taxon>malvids</taxon>
        <taxon>Brassicales</taxon>
        <taxon>Brassicaceae</taxon>
        <taxon>Brassiceae</taxon>
        <taxon>Brassica</taxon>
    </lineage>
</organism>
<sequence length="139" mass="15946">EIRIGAEGQEGKNQELSGFDWVSGKGNFGIFWPVWVIKWSTISIIIKTKSREFTGMVEMITTVDSQNLLSGDCVIQNCIRLGNDGMGWESQYSPRKEWGCDIVVMASTRRSQWKYMGDSYRNKRMELFGFLDARNNNIC</sequence>
<proteinExistence type="predicted"/>
<feature type="non-terminal residue" evidence="1">
    <location>
        <position position="1"/>
    </location>
</feature>
<evidence type="ECO:0000313" key="2">
    <source>
        <dbReference type="Proteomes" id="UP000824890"/>
    </source>
</evidence>
<keyword evidence="2" id="KW-1185">Reference proteome</keyword>
<dbReference type="Proteomes" id="UP000824890">
    <property type="component" value="Unassembled WGS sequence"/>
</dbReference>
<reference evidence="1 2" key="1">
    <citation type="submission" date="2021-05" db="EMBL/GenBank/DDBJ databases">
        <title>Genome Assembly of Synthetic Allotetraploid Brassica napus Reveals Homoeologous Exchanges between Subgenomes.</title>
        <authorList>
            <person name="Davis J.T."/>
        </authorList>
    </citation>
    <scope>NUCLEOTIDE SEQUENCE [LARGE SCALE GENOMIC DNA]</scope>
    <source>
        <strain evidence="2">cv. Da-Ae</strain>
        <tissue evidence="1">Seedling</tissue>
    </source>
</reference>
<name>A0ABQ7XRQ7_BRANA</name>
<evidence type="ECO:0000313" key="1">
    <source>
        <dbReference type="EMBL" id="KAH0858592.1"/>
    </source>
</evidence>